<feature type="transmembrane region" description="Helical" evidence="1">
    <location>
        <begin position="6"/>
        <end position="22"/>
    </location>
</feature>
<dbReference type="Proteomes" id="UP000579647">
    <property type="component" value="Unassembled WGS sequence"/>
</dbReference>
<comment type="caution">
    <text evidence="3">The sequence shown here is derived from an EMBL/GenBank/DDBJ whole genome shotgun (WGS) entry which is preliminary data.</text>
</comment>
<accession>A0A840W234</accession>
<dbReference type="EMBL" id="JACHDO010000001">
    <property type="protein sequence ID" value="MBB5489333.1"/>
    <property type="molecule type" value="Genomic_DNA"/>
</dbReference>
<dbReference type="Pfam" id="PF06889">
    <property type="entry name" value="DUF1266"/>
    <property type="match status" value="1"/>
</dbReference>
<evidence type="ECO:0000313" key="3">
    <source>
        <dbReference type="EMBL" id="MBB5489333.1"/>
    </source>
</evidence>
<keyword evidence="1" id="KW-1133">Transmembrane helix</keyword>
<dbReference type="RefSeq" id="WP_184361301.1">
    <property type="nucleotide sequence ID" value="NZ_BAAAKM010000001.1"/>
</dbReference>
<gene>
    <name evidence="3" type="ORF">HNR07_000470</name>
</gene>
<keyword evidence="1" id="KW-0472">Membrane</keyword>
<protein>
    <recommendedName>
        <fullName evidence="2">DUF1266 domain-containing protein</fullName>
    </recommendedName>
</protein>
<dbReference type="AlphaFoldDB" id="A0A840W234"/>
<keyword evidence="1" id="KW-0812">Transmembrane</keyword>
<evidence type="ECO:0000313" key="4">
    <source>
        <dbReference type="Proteomes" id="UP000579647"/>
    </source>
</evidence>
<proteinExistence type="predicted"/>
<reference evidence="3 4" key="1">
    <citation type="submission" date="2020-08" db="EMBL/GenBank/DDBJ databases">
        <title>Sequencing the genomes of 1000 actinobacteria strains.</title>
        <authorList>
            <person name="Klenk H.-P."/>
        </authorList>
    </citation>
    <scope>NUCLEOTIDE SEQUENCE [LARGE SCALE GENOMIC DNA]</scope>
    <source>
        <strain evidence="3 4">DSM 44598</strain>
    </source>
</reference>
<organism evidence="3 4">
    <name type="scientific">Nocardiopsis metallicus</name>
    <dbReference type="NCBI Taxonomy" id="179819"/>
    <lineage>
        <taxon>Bacteria</taxon>
        <taxon>Bacillati</taxon>
        <taxon>Actinomycetota</taxon>
        <taxon>Actinomycetes</taxon>
        <taxon>Streptosporangiales</taxon>
        <taxon>Nocardiopsidaceae</taxon>
        <taxon>Nocardiopsis</taxon>
    </lineage>
</organism>
<sequence>MLTAVAGVIGALVIGAWVVVAWGSRRRQPWLLTPVALTAVLLVAVDLPGWSFLPLVALAAGSFAELVVGARESPAIRTKDPEAPLSTERWAAAVAAPFRVALAEPWDVVARPNLRRRYQRMLERQWSVVDRESLLAAVNALLTDLHAGPSLDLAVDLRAGTARSRLPSDQGGEVTGETVRLSAEQVARLRAVTGVSEGDETVIIGAYQWWKSVHVIRLVCGGATLDWLSPVETQTLLRRVASDLQRRYSSWGQLSTAFHAGYLLWPDKGVDGDEVADDRPDADRVWVALGLLDEDPKSPWNLLPWDMPLERVTFEGGVSSNQE</sequence>
<name>A0A840W234_9ACTN</name>
<feature type="transmembrane region" description="Helical" evidence="1">
    <location>
        <begin position="29"/>
        <end position="45"/>
    </location>
</feature>
<keyword evidence="4" id="KW-1185">Reference proteome</keyword>
<evidence type="ECO:0000259" key="2">
    <source>
        <dbReference type="Pfam" id="PF06889"/>
    </source>
</evidence>
<feature type="domain" description="DUF1266" evidence="2">
    <location>
        <begin position="121"/>
        <end position="305"/>
    </location>
</feature>
<dbReference type="InterPro" id="IPR009677">
    <property type="entry name" value="DUF1266"/>
</dbReference>
<evidence type="ECO:0000256" key="1">
    <source>
        <dbReference type="SAM" id="Phobius"/>
    </source>
</evidence>